<dbReference type="InterPro" id="IPR001206">
    <property type="entry name" value="Diacylglycerol_kinase_cat_dom"/>
</dbReference>
<dbReference type="AlphaFoldDB" id="A0A3M7M4A0"/>
<name>A0A3M7M4A0_9PLEO</name>
<protein>
    <submittedName>
        <fullName evidence="3">Sphingosine kinase</fullName>
    </submittedName>
</protein>
<feature type="compositionally biased region" description="Low complexity" evidence="1">
    <location>
        <begin position="406"/>
        <end position="430"/>
    </location>
</feature>
<keyword evidence="3" id="KW-0808">Transferase</keyword>
<organism evidence="3 4">
    <name type="scientific">Pyrenophora seminiperda CCB06</name>
    <dbReference type="NCBI Taxonomy" id="1302712"/>
    <lineage>
        <taxon>Eukaryota</taxon>
        <taxon>Fungi</taxon>
        <taxon>Dikarya</taxon>
        <taxon>Ascomycota</taxon>
        <taxon>Pezizomycotina</taxon>
        <taxon>Dothideomycetes</taxon>
        <taxon>Pleosporomycetidae</taxon>
        <taxon>Pleosporales</taxon>
        <taxon>Pleosporineae</taxon>
        <taxon>Pleosporaceae</taxon>
        <taxon>Pyrenophora</taxon>
    </lineage>
</organism>
<dbReference type="OrthoDB" id="3853857at2759"/>
<dbReference type="Gene3D" id="2.60.200.40">
    <property type="match status" value="1"/>
</dbReference>
<gene>
    <name evidence="3" type="ORF">GMOD_00003159</name>
</gene>
<dbReference type="GO" id="GO:0005737">
    <property type="term" value="C:cytoplasm"/>
    <property type="evidence" value="ECO:0007669"/>
    <property type="project" value="TreeGrafter"/>
</dbReference>
<evidence type="ECO:0000313" key="3">
    <source>
        <dbReference type="EMBL" id="RMZ69219.1"/>
    </source>
</evidence>
<keyword evidence="4" id="KW-1185">Reference proteome</keyword>
<dbReference type="InterPro" id="IPR017438">
    <property type="entry name" value="ATP-NAD_kinase_N"/>
</dbReference>
<proteinExistence type="predicted"/>
<dbReference type="PROSITE" id="PS50146">
    <property type="entry name" value="DAGK"/>
    <property type="match status" value="1"/>
</dbReference>
<dbReference type="SMART" id="SM00046">
    <property type="entry name" value="DAGKc"/>
    <property type="match status" value="1"/>
</dbReference>
<evidence type="ECO:0000259" key="2">
    <source>
        <dbReference type="PROSITE" id="PS50146"/>
    </source>
</evidence>
<dbReference type="InterPro" id="IPR055916">
    <property type="entry name" value="DUF7493"/>
</dbReference>
<dbReference type="InterPro" id="IPR050187">
    <property type="entry name" value="Lipid_Phosphate_FormReg"/>
</dbReference>
<dbReference type="GO" id="GO:0046512">
    <property type="term" value="P:sphingosine biosynthetic process"/>
    <property type="evidence" value="ECO:0007669"/>
    <property type="project" value="TreeGrafter"/>
</dbReference>
<feature type="region of interest" description="Disordered" evidence="1">
    <location>
        <begin position="1"/>
        <end position="46"/>
    </location>
</feature>
<dbReference type="Pfam" id="PF00781">
    <property type="entry name" value="DAGK_cat"/>
    <property type="match status" value="1"/>
</dbReference>
<dbReference type="GO" id="GO:0016020">
    <property type="term" value="C:membrane"/>
    <property type="evidence" value="ECO:0007669"/>
    <property type="project" value="TreeGrafter"/>
</dbReference>
<feature type="compositionally biased region" description="Low complexity" evidence="1">
    <location>
        <begin position="10"/>
        <end position="27"/>
    </location>
</feature>
<feature type="domain" description="DAGKc" evidence="2">
    <location>
        <begin position="159"/>
        <end position="298"/>
    </location>
</feature>
<dbReference type="EMBL" id="KE747817">
    <property type="protein sequence ID" value="RMZ69219.1"/>
    <property type="molecule type" value="Genomic_DNA"/>
</dbReference>
<dbReference type="Proteomes" id="UP000265663">
    <property type="component" value="Unassembled WGS sequence"/>
</dbReference>
<dbReference type="GO" id="GO:0001727">
    <property type="term" value="F:lipid kinase activity"/>
    <property type="evidence" value="ECO:0007669"/>
    <property type="project" value="UniProtKB-ARBA"/>
</dbReference>
<keyword evidence="3" id="KW-0418">Kinase</keyword>
<dbReference type="Pfam" id="PF24321">
    <property type="entry name" value="DUF7493"/>
    <property type="match status" value="1"/>
</dbReference>
<dbReference type="GO" id="GO:0016773">
    <property type="term" value="F:phosphotransferase activity, alcohol group as acceptor"/>
    <property type="evidence" value="ECO:0007669"/>
    <property type="project" value="UniProtKB-ARBA"/>
</dbReference>
<reference evidence="3 4" key="1">
    <citation type="journal article" date="2014" name="PLoS ONE">
        <title>De novo Genome Assembly of the Fungal Plant Pathogen Pyrenophora semeniperda.</title>
        <authorList>
            <person name="Soliai M.M."/>
            <person name="Meyer S.E."/>
            <person name="Udall J.A."/>
            <person name="Elzinga D.E."/>
            <person name="Hermansen R.A."/>
            <person name="Bodily P.M."/>
            <person name="Hart A.A."/>
            <person name="Coleman C.E."/>
        </authorList>
    </citation>
    <scope>NUCLEOTIDE SEQUENCE [LARGE SCALE GENOMIC DNA]</scope>
    <source>
        <strain evidence="3 4">CCB06</strain>
        <tissue evidence="3">Mycelium</tissue>
    </source>
</reference>
<dbReference type="InterPro" id="IPR016064">
    <property type="entry name" value="NAD/diacylglycerol_kinase_sf"/>
</dbReference>
<dbReference type="Gene3D" id="3.40.50.10330">
    <property type="entry name" value="Probable inorganic polyphosphate/atp-NAD kinase, domain 1"/>
    <property type="match status" value="1"/>
</dbReference>
<dbReference type="SUPFAM" id="SSF111331">
    <property type="entry name" value="NAD kinase/diacylglycerol kinase-like"/>
    <property type="match status" value="1"/>
</dbReference>
<feature type="region of interest" description="Disordered" evidence="1">
    <location>
        <begin position="371"/>
        <end position="442"/>
    </location>
</feature>
<evidence type="ECO:0000256" key="1">
    <source>
        <dbReference type="SAM" id="MobiDB-lite"/>
    </source>
</evidence>
<accession>A0A3M7M4A0</accession>
<evidence type="ECO:0000313" key="4">
    <source>
        <dbReference type="Proteomes" id="UP000265663"/>
    </source>
</evidence>
<sequence length="455" mass="48310">MANPFRDGSDALGAPAAPSLSSSQSPSQSPPPPLHSPEAGPACETTSLDDRLNVGVSASLTLGSDALLVLDDTPVDSKRIRCCGLSLAGKNNSTRSISYYHILWAEQADDGRIVIEYAHTISKTSLRPAIISYRLDKPGSAVAAAWIEKLLARAYGASQRNKRIKVLINPFGGPGGAEKTYYKQIAPIFASARCELSVEKTQYNGHAVEIGQNLDIDTYDVVACCSGDGVPHEVWNGLGKRSDAALALYKTAVVQLPCGSGNALSWNFNGTSDASAAALAIVKGLRTPLDLASVTQGDQRILSFLSQTLGIIAEADLATEHLRWMGGHRFTWGILTRLVRKKSYPVDIAVQVTHATKPAIRAAYRAATAHASSHNHVDTRPVPLATQPLPPSSTAQTRPLYPQNGPSSPTPTSAPSTQATWPTCRPTQTFFPPPSPQTAVSTSFASAPIFRVEGP</sequence>
<dbReference type="PANTHER" id="PTHR12358:SF31">
    <property type="entry name" value="ACYLGLYCEROL KINASE, MITOCHONDRIAL"/>
    <property type="match status" value="1"/>
</dbReference>
<dbReference type="PANTHER" id="PTHR12358">
    <property type="entry name" value="SPHINGOSINE KINASE"/>
    <property type="match status" value="1"/>
</dbReference>